<evidence type="ECO:0000259" key="1">
    <source>
        <dbReference type="Pfam" id="PF07796"/>
    </source>
</evidence>
<dbReference type="EMBL" id="LWDL01000011">
    <property type="protein sequence ID" value="OQW53002.1"/>
    <property type="molecule type" value="Genomic_DNA"/>
</dbReference>
<accession>A0A1W9I0A7</accession>
<dbReference type="Proteomes" id="UP000192872">
    <property type="component" value="Unassembled WGS sequence"/>
</dbReference>
<organism evidence="2 3">
    <name type="scientific">Candidatus Raskinella chloraquaticus</name>
    <dbReference type="NCBI Taxonomy" id="1951219"/>
    <lineage>
        <taxon>Bacteria</taxon>
        <taxon>Pseudomonadati</taxon>
        <taxon>Pseudomonadota</taxon>
        <taxon>Alphaproteobacteria</taxon>
        <taxon>Hyphomicrobiales</taxon>
        <taxon>Phreatobacteraceae</taxon>
        <taxon>Candidatus Raskinella</taxon>
    </lineage>
</organism>
<dbReference type="InterPro" id="IPR012437">
    <property type="entry name" value="DUF1638"/>
</dbReference>
<dbReference type="STRING" id="1827387.A4S15_06340"/>
<dbReference type="Pfam" id="PF07796">
    <property type="entry name" value="DUF1638"/>
    <property type="match status" value="1"/>
</dbReference>
<dbReference type="AlphaFoldDB" id="A0A1W9I0A7"/>
<sequence length="213" mass="23609">MSVWPNNPSLQQAGPRLLIIACGALARELNMLRRADCRMVFDVTYVPAILHNRPEHIASAVKARIDAVRGRYHRIFCAYGDCGTGGALDELLRAEGIDRLPGAHCYEFVAGNQQFSALMSEEIGSFFLTDYLARHFERLVWQGLGLDRHPGLRDDYFGHYRRVVHLVQAPDKAVSDKAADAARKLALPLKTMFTGLELLSSHLEAASIASPHG</sequence>
<name>A0A1W9I0A7_9HYPH</name>
<reference evidence="2 3" key="1">
    <citation type="journal article" date="2017" name="Water Res.">
        <title>Comammox in drinking water systems.</title>
        <authorList>
            <person name="Wang Y."/>
            <person name="Ma L."/>
            <person name="Mao Y."/>
            <person name="Jiang X."/>
            <person name="Xia Y."/>
            <person name="Yu K."/>
            <person name="Li B."/>
            <person name="Zhang T."/>
        </authorList>
    </citation>
    <scope>NUCLEOTIDE SEQUENCE [LARGE SCALE GENOMIC DNA]</scope>
    <source>
        <strain evidence="2">SG_bin8</strain>
    </source>
</reference>
<evidence type="ECO:0000313" key="2">
    <source>
        <dbReference type="EMBL" id="OQW53002.1"/>
    </source>
</evidence>
<comment type="caution">
    <text evidence="2">The sequence shown here is derived from an EMBL/GenBank/DDBJ whole genome shotgun (WGS) entry which is preliminary data.</text>
</comment>
<protein>
    <recommendedName>
        <fullName evidence="1">DUF1638 domain-containing protein</fullName>
    </recommendedName>
</protein>
<gene>
    <name evidence="2" type="ORF">A4S15_06340</name>
</gene>
<feature type="domain" description="DUF1638" evidence="1">
    <location>
        <begin position="46"/>
        <end position="201"/>
    </location>
</feature>
<evidence type="ECO:0000313" key="3">
    <source>
        <dbReference type="Proteomes" id="UP000192872"/>
    </source>
</evidence>
<dbReference type="RefSeq" id="WP_376800865.1">
    <property type="nucleotide sequence ID" value="NZ_DLRA01000023.1"/>
</dbReference>
<proteinExistence type="predicted"/>